<evidence type="ECO:0000259" key="7">
    <source>
        <dbReference type="Pfam" id="PF20466"/>
    </source>
</evidence>
<dbReference type="InterPro" id="IPR046817">
    <property type="entry name" value="MmeI_N"/>
</dbReference>
<evidence type="ECO:0000259" key="9">
    <source>
        <dbReference type="Pfam" id="PF20473"/>
    </source>
</evidence>
<dbReference type="InterPro" id="IPR046816">
    <property type="entry name" value="MmeI_Mtase"/>
</dbReference>
<dbReference type="Proteomes" id="UP000298433">
    <property type="component" value="Unassembled WGS sequence"/>
</dbReference>
<dbReference type="InterPro" id="IPR050953">
    <property type="entry name" value="N4_N6_ade-DNA_methylase"/>
</dbReference>
<name>A0A4R8XXU5_9MICO</name>
<keyword evidence="2 10" id="KW-0489">Methyltransferase</keyword>
<reference evidence="10 11" key="1">
    <citation type="submission" date="2019-03" db="EMBL/GenBank/DDBJ databases">
        <title>Genomics of glacier-inhabiting Cryobacterium strains.</title>
        <authorList>
            <person name="Liu Q."/>
            <person name="Xin Y.-H."/>
        </authorList>
    </citation>
    <scope>NUCLEOTIDE SEQUENCE [LARGE SCALE GENOMIC DNA]</scope>
    <source>
        <strain evidence="10 11">TMT2-48-2</strain>
    </source>
</reference>
<evidence type="ECO:0000256" key="4">
    <source>
        <dbReference type="ARBA" id="ARBA00047942"/>
    </source>
</evidence>
<dbReference type="InterPro" id="IPR046818">
    <property type="entry name" value="MmeI_C"/>
</dbReference>
<evidence type="ECO:0000313" key="10">
    <source>
        <dbReference type="EMBL" id="TFC83519.1"/>
    </source>
</evidence>
<dbReference type="SUPFAM" id="SSF53335">
    <property type="entry name" value="S-adenosyl-L-methionine-dependent methyltransferases"/>
    <property type="match status" value="1"/>
</dbReference>
<organism evidence="10 11">
    <name type="scientific">Cryobacterium cheniae</name>
    <dbReference type="NCBI Taxonomy" id="1259262"/>
    <lineage>
        <taxon>Bacteria</taxon>
        <taxon>Bacillati</taxon>
        <taxon>Actinomycetota</taxon>
        <taxon>Actinomycetes</taxon>
        <taxon>Micrococcales</taxon>
        <taxon>Microbacteriaceae</taxon>
        <taxon>Cryobacterium</taxon>
    </lineage>
</organism>
<dbReference type="InterPro" id="IPR029063">
    <property type="entry name" value="SAM-dependent_MTases_sf"/>
</dbReference>
<keyword evidence="3 10" id="KW-0808">Transferase</keyword>
<feature type="domain" description="MmeI-like helicase spacer" evidence="6">
    <location>
        <begin position="182"/>
        <end position="258"/>
    </location>
</feature>
<proteinExistence type="predicted"/>
<evidence type="ECO:0000256" key="3">
    <source>
        <dbReference type="ARBA" id="ARBA00022679"/>
    </source>
</evidence>
<dbReference type="Gene3D" id="3.40.50.150">
    <property type="entry name" value="Vaccinia Virus protein VP39"/>
    <property type="match status" value="1"/>
</dbReference>
<evidence type="ECO:0000313" key="11">
    <source>
        <dbReference type="Proteomes" id="UP000298433"/>
    </source>
</evidence>
<dbReference type="Pfam" id="PF20464">
    <property type="entry name" value="MmeI_N"/>
    <property type="match status" value="1"/>
</dbReference>
<dbReference type="OrthoDB" id="4280289at2"/>
<dbReference type="GO" id="GO:0032259">
    <property type="term" value="P:methylation"/>
    <property type="evidence" value="ECO:0007669"/>
    <property type="project" value="UniProtKB-KW"/>
</dbReference>
<comment type="caution">
    <text evidence="10">The sequence shown here is derived from an EMBL/GenBank/DDBJ whole genome shotgun (WGS) entry which is preliminary data.</text>
</comment>
<evidence type="ECO:0000259" key="5">
    <source>
        <dbReference type="Pfam" id="PF20464"/>
    </source>
</evidence>
<dbReference type="Pfam" id="PF20465">
    <property type="entry name" value="MmeI_hel"/>
    <property type="match status" value="1"/>
</dbReference>
<dbReference type="InterPro" id="IPR046820">
    <property type="entry name" value="MmeI_TRD"/>
</dbReference>
<evidence type="ECO:0000259" key="6">
    <source>
        <dbReference type="Pfam" id="PF20465"/>
    </source>
</evidence>
<dbReference type="PANTHER" id="PTHR33841:SF1">
    <property type="entry name" value="DNA METHYLTRANSFERASE A"/>
    <property type="match status" value="1"/>
</dbReference>
<dbReference type="EMBL" id="SOGN01000013">
    <property type="protein sequence ID" value="TFC83519.1"/>
    <property type="molecule type" value="Genomic_DNA"/>
</dbReference>
<feature type="domain" description="MmeI-like DNA-methyltransferase" evidence="9">
    <location>
        <begin position="336"/>
        <end position="589"/>
    </location>
</feature>
<feature type="domain" description="MmeI-like N-terminal" evidence="5">
    <location>
        <begin position="7"/>
        <end position="177"/>
    </location>
</feature>
<sequence length="911" mass="101957">MNEIRKRAGKFVSEWKDEPGEERQQAQSFVRDLLGVYGITETKAASYERRAKRSSTGNGGYIDALVPGLCLVEMKSAGKNLEEAERQALDYIDDLTDAEAPRWVITSDFRQFRILDLHDRTEGAVQEFALTGLPVKAEALAFLAGYQTRSFGSVEQEAASIKAARVMASLYETLEKSGYPDHEASVFLVRILFCMYADDSGLWDRDLFTEFIEDRTRDDGSDLGPQIAMFFQVLNQKIKPGHLDEALQKLPYANGGVFAETISIPAFDSEMRSKLLDACRFNWADISPAIFGSLFQAVKDKKSRRQLGEHYTTETNILKTLGPLFLDDLKTRFADEQHSVQGLKKFRAHLGQIRLIDPAAGCGNFLLLSYRELRALDLAVLIRLRELGDTTEVPTMFFTRDDLVVRPEHFFGIEIEEWPARIASTALHLADHQANQAMSLELGMAPDSLPLGTIDTIHVGNALRTNWRDILNPTVNTIVVGNPPFKGHRGREAEQAADLRTVWGREDIGRLDYVTAWYRKAVEFFDGVPGGRFAFVSTNSITQGEPVPTLFGPVFAAGWRIRYAHRTFGWSSEAPGAANVHCVVIGFDRGGRAAPAPTLFFYDTLRGAPTAKTVDRINAYLIDGPNILVAQRRTVLAPDLPPVTMGSMPRDGKNLIVEKEDYAEVTADPVAAKYLHRYMMGEEFINGEDRWCLWMTDLDPADVDRSPVLRKRLEGVRAMRLASKAPSTRKMAETPHLFGQRSQPETSYLGIPKVFSERRRWATAARMPADVIAGDKVYKVDDPDGFAFAVMSSSMFITWQKSVGGRWKSDPSFSNTLVWNTLPLPKVTDVLRQAVIEAGQKVLDARDLHPGRSLEDLYNPLAMDPVLVSSHNALDRVLDKAFGARRALVTEADRQRVLFQRYEEMTTAGQL</sequence>
<dbReference type="Pfam" id="PF20466">
    <property type="entry name" value="MmeI_TRD"/>
    <property type="match status" value="1"/>
</dbReference>
<evidence type="ECO:0000256" key="2">
    <source>
        <dbReference type="ARBA" id="ARBA00022603"/>
    </source>
</evidence>
<dbReference type="EC" id="2.1.1.72" evidence="1"/>
<gene>
    <name evidence="10" type="ORF">E3T23_01915</name>
</gene>
<accession>A0A4R8XXU5</accession>
<feature type="domain" description="MmeI-like C-terminal" evidence="8">
    <location>
        <begin position="829"/>
        <end position="907"/>
    </location>
</feature>
<dbReference type="InterPro" id="IPR046819">
    <property type="entry name" value="MmeI_hel"/>
</dbReference>
<evidence type="ECO:0000259" key="8">
    <source>
        <dbReference type="Pfam" id="PF20467"/>
    </source>
</evidence>
<dbReference type="AlphaFoldDB" id="A0A4R8XXU5"/>
<comment type="catalytic activity">
    <reaction evidence="4">
        <text>a 2'-deoxyadenosine in DNA + S-adenosyl-L-methionine = an N(6)-methyl-2'-deoxyadenosine in DNA + S-adenosyl-L-homocysteine + H(+)</text>
        <dbReference type="Rhea" id="RHEA:15197"/>
        <dbReference type="Rhea" id="RHEA-COMP:12418"/>
        <dbReference type="Rhea" id="RHEA-COMP:12419"/>
        <dbReference type="ChEBI" id="CHEBI:15378"/>
        <dbReference type="ChEBI" id="CHEBI:57856"/>
        <dbReference type="ChEBI" id="CHEBI:59789"/>
        <dbReference type="ChEBI" id="CHEBI:90615"/>
        <dbReference type="ChEBI" id="CHEBI:90616"/>
        <dbReference type="EC" id="2.1.1.72"/>
    </reaction>
</comment>
<feature type="domain" description="MmeI-like target recognition" evidence="7">
    <location>
        <begin position="623"/>
        <end position="827"/>
    </location>
</feature>
<keyword evidence="11" id="KW-1185">Reference proteome</keyword>
<dbReference type="Pfam" id="PF20467">
    <property type="entry name" value="MmeI_C"/>
    <property type="match status" value="1"/>
</dbReference>
<evidence type="ECO:0000256" key="1">
    <source>
        <dbReference type="ARBA" id="ARBA00011900"/>
    </source>
</evidence>
<protein>
    <recommendedName>
        <fullName evidence="1">site-specific DNA-methyltransferase (adenine-specific)</fullName>
        <ecNumber evidence="1">2.1.1.72</ecNumber>
    </recommendedName>
</protein>
<dbReference type="Pfam" id="PF20473">
    <property type="entry name" value="MmeI_Mtase"/>
    <property type="match status" value="1"/>
</dbReference>
<dbReference type="GO" id="GO:0009007">
    <property type="term" value="F:site-specific DNA-methyltransferase (adenine-specific) activity"/>
    <property type="evidence" value="ECO:0007669"/>
    <property type="project" value="UniProtKB-EC"/>
</dbReference>
<dbReference type="PANTHER" id="PTHR33841">
    <property type="entry name" value="DNA METHYLTRANSFERASE YEEA-RELATED"/>
    <property type="match status" value="1"/>
</dbReference>